<keyword evidence="2" id="KW-1185">Reference proteome</keyword>
<organism evidence="1 2">
    <name type="scientific">Aquamicrobium lusatiense</name>
    <dbReference type="NCBI Taxonomy" id="89772"/>
    <lineage>
        <taxon>Bacteria</taxon>
        <taxon>Pseudomonadati</taxon>
        <taxon>Pseudomonadota</taxon>
        <taxon>Alphaproteobacteria</taxon>
        <taxon>Hyphomicrobiales</taxon>
        <taxon>Phyllobacteriaceae</taxon>
        <taxon>Aquamicrobium</taxon>
    </lineage>
</organism>
<name>A0A7W9S2F9_9HYPH</name>
<evidence type="ECO:0000313" key="1">
    <source>
        <dbReference type="EMBL" id="MBB6012669.1"/>
    </source>
</evidence>
<reference evidence="1 2" key="1">
    <citation type="submission" date="2020-08" db="EMBL/GenBank/DDBJ databases">
        <title>Genomic Encyclopedia of Type Strains, Phase IV (KMG-IV): sequencing the most valuable type-strain genomes for metagenomic binning, comparative biology and taxonomic classification.</title>
        <authorList>
            <person name="Goeker M."/>
        </authorList>
    </citation>
    <scope>NUCLEOTIDE SEQUENCE [LARGE SCALE GENOMIC DNA]</scope>
    <source>
        <strain evidence="1 2">DSM 11099</strain>
    </source>
</reference>
<sequence length="124" mass="13576">MAYPVERGAISQRAPVTSSTEAALIESRGWLAQMIMEAVDGEANGFRGGWISTSAVQRLLSGQRKTVASRSLGQALEELGYYRIGKAGRGWMQDDPANPTKRPWLWNTSPNANLADYGRAQGYE</sequence>
<protein>
    <submittedName>
        <fullName evidence="1">Uncharacterized protein</fullName>
    </submittedName>
</protein>
<dbReference type="EMBL" id="JACHEU010000001">
    <property type="protein sequence ID" value="MBB6012669.1"/>
    <property type="molecule type" value="Genomic_DNA"/>
</dbReference>
<dbReference type="RefSeq" id="WP_183829405.1">
    <property type="nucleotide sequence ID" value="NZ_JACHEU010000001.1"/>
</dbReference>
<dbReference type="Proteomes" id="UP000533306">
    <property type="component" value="Unassembled WGS sequence"/>
</dbReference>
<gene>
    <name evidence="1" type="ORF">HNR59_002014</name>
</gene>
<comment type="caution">
    <text evidence="1">The sequence shown here is derived from an EMBL/GenBank/DDBJ whole genome shotgun (WGS) entry which is preliminary data.</text>
</comment>
<dbReference type="AlphaFoldDB" id="A0A7W9S2F9"/>
<proteinExistence type="predicted"/>
<accession>A0A7W9S2F9</accession>
<evidence type="ECO:0000313" key="2">
    <source>
        <dbReference type="Proteomes" id="UP000533306"/>
    </source>
</evidence>